<reference evidence="7" key="1">
    <citation type="journal article" date="2020" name="mSystems">
        <title>Genome- and Community-Level Interaction Insights into Carbon Utilization and Element Cycling Functions of Hydrothermarchaeota in Hydrothermal Sediment.</title>
        <authorList>
            <person name="Zhou Z."/>
            <person name="Liu Y."/>
            <person name="Xu W."/>
            <person name="Pan J."/>
            <person name="Luo Z.H."/>
            <person name="Li M."/>
        </authorList>
    </citation>
    <scope>NUCLEOTIDE SEQUENCE [LARGE SCALE GENOMIC DNA]</scope>
    <source>
        <strain evidence="7">SpSt-1038</strain>
    </source>
</reference>
<proteinExistence type="inferred from homology"/>
<dbReference type="GO" id="GO:0008270">
    <property type="term" value="F:zinc ion binding"/>
    <property type="evidence" value="ECO:0007669"/>
    <property type="project" value="InterPro"/>
</dbReference>
<protein>
    <submittedName>
        <fullName evidence="7">Sorbitol dehydrogenase</fullName>
    </submittedName>
</protein>
<keyword evidence="1 5" id="KW-0479">Metal-binding</keyword>
<feature type="domain" description="Enoyl reductase (ER)" evidence="6">
    <location>
        <begin position="10"/>
        <end position="341"/>
    </location>
</feature>
<dbReference type="Pfam" id="PF00107">
    <property type="entry name" value="ADH_zinc_N"/>
    <property type="match status" value="1"/>
</dbReference>
<comment type="caution">
    <text evidence="7">The sequence shown here is derived from an EMBL/GenBank/DDBJ whole genome shotgun (WGS) entry which is preliminary data.</text>
</comment>
<evidence type="ECO:0000256" key="4">
    <source>
        <dbReference type="ARBA" id="ARBA00023002"/>
    </source>
</evidence>
<evidence type="ECO:0000256" key="5">
    <source>
        <dbReference type="RuleBase" id="RU361277"/>
    </source>
</evidence>
<dbReference type="InterPro" id="IPR050129">
    <property type="entry name" value="Zn_alcohol_dh"/>
</dbReference>
<accession>A0A7J3V0Q1</accession>
<sequence length="345" mass="37876">MKGVVVYCDGRIKVEELPKPKINDYQALVENLSCGICNGTDLKIIHGRFKGFNTYPAVLGHETVGRVVEVGRKVISFKVGDLVLRSILEKVEDPRYYSGWGGFAEYGVVGDWRAMEKDGRTEYPEIYYAQQVIPGNLDPHQATMLITLKEVASGLNRFGVGKNDAVLIHGAGPVGLSMVRLAKLRGAGPIVVSEPDAGRRERAERLGADVVLNPTEVDVVAEARKIVPQGFDYVIDAVGINALITQSLKIVKFNGKVGVYGIAPETRAEIDWTEAPYNFVIHFVQWPTFRDEAAVHRQILALVEAGAIDLGEFVTHVIPRLEDFQKGLDLITSKQAIKVAVNIKG</sequence>
<dbReference type="SUPFAM" id="SSF51735">
    <property type="entry name" value="NAD(P)-binding Rossmann-fold domains"/>
    <property type="match status" value="1"/>
</dbReference>
<gene>
    <name evidence="7" type="ORF">ENL91_03530</name>
</gene>
<dbReference type="PANTHER" id="PTHR43401">
    <property type="entry name" value="L-THREONINE 3-DEHYDROGENASE"/>
    <property type="match status" value="1"/>
</dbReference>
<dbReference type="Gene3D" id="3.40.50.720">
    <property type="entry name" value="NAD(P)-binding Rossmann-like Domain"/>
    <property type="match status" value="1"/>
</dbReference>
<dbReference type="GO" id="GO:0043168">
    <property type="term" value="F:anion binding"/>
    <property type="evidence" value="ECO:0007669"/>
    <property type="project" value="UniProtKB-ARBA"/>
</dbReference>
<keyword evidence="2 5" id="KW-0862">Zinc</keyword>
<dbReference type="PANTHER" id="PTHR43401:SF2">
    <property type="entry name" value="L-THREONINE 3-DEHYDROGENASE"/>
    <property type="match status" value="1"/>
</dbReference>
<dbReference type="InterPro" id="IPR020843">
    <property type="entry name" value="ER"/>
</dbReference>
<name>A0A7J3V0Q1_9CREN</name>
<dbReference type="InterPro" id="IPR011032">
    <property type="entry name" value="GroES-like_sf"/>
</dbReference>
<dbReference type="Gene3D" id="3.90.180.10">
    <property type="entry name" value="Medium-chain alcohol dehydrogenases, catalytic domain"/>
    <property type="match status" value="1"/>
</dbReference>
<dbReference type="GO" id="GO:0016616">
    <property type="term" value="F:oxidoreductase activity, acting on the CH-OH group of donors, NAD or NADP as acceptor"/>
    <property type="evidence" value="ECO:0007669"/>
    <property type="project" value="UniProtKB-ARBA"/>
</dbReference>
<dbReference type="SMART" id="SM00829">
    <property type="entry name" value="PKS_ER"/>
    <property type="match status" value="1"/>
</dbReference>
<evidence type="ECO:0000259" key="6">
    <source>
        <dbReference type="SMART" id="SM00829"/>
    </source>
</evidence>
<dbReference type="GO" id="GO:0030554">
    <property type="term" value="F:adenyl nucleotide binding"/>
    <property type="evidence" value="ECO:0007669"/>
    <property type="project" value="UniProtKB-ARBA"/>
</dbReference>
<dbReference type="SUPFAM" id="SSF50129">
    <property type="entry name" value="GroES-like"/>
    <property type="match status" value="1"/>
</dbReference>
<comment type="cofactor">
    <cofactor evidence="5">
        <name>Zn(2+)</name>
        <dbReference type="ChEBI" id="CHEBI:29105"/>
    </cofactor>
</comment>
<dbReference type="Pfam" id="PF08240">
    <property type="entry name" value="ADH_N"/>
    <property type="match status" value="1"/>
</dbReference>
<dbReference type="AlphaFoldDB" id="A0A7J3V0Q1"/>
<keyword evidence="4" id="KW-0560">Oxidoreductase</keyword>
<evidence type="ECO:0000313" key="7">
    <source>
        <dbReference type="EMBL" id="HHI49223.1"/>
    </source>
</evidence>
<comment type="similarity">
    <text evidence="5">Belongs to the zinc-containing alcohol dehydrogenase family.</text>
</comment>
<dbReference type="GO" id="GO:0051262">
    <property type="term" value="P:protein tetramerization"/>
    <property type="evidence" value="ECO:0007669"/>
    <property type="project" value="UniProtKB-ARBA"/>
</dbReference>
<evidence type="ECO:0000256" key="2">
    <source>
        <dbReference type="ARBA" id="ARBA00022833"/>
    </source>
</evidence>
<dbReference type="InterPro" id="IPR013149">
    <property type="entry name" value="ADH-like_C"/>
</dbReference>
<evidence type="ECO:0000256" key="1">
    <source>
        <dbReference type="ARBA" id="ARBA00022723"/>
    </source>
</evidence>
<dbReference type="InterPro" id="IPR013154">
    <property type="entry name" value="ADH-like_N"/>
</dbReference>
<dbReference type="PROSITE" id="PS00059">
    <property type="entry name" value="ADH_ZINC"/>
    <property type="match status" value="1"/>
</dbReference>
<dbReference type="EMBL" id="DRVT01000045">
    <property type="protein sequence ID" value="HHI49223.1"/>
    <property type="molecule type" value="Genomic_DNA"/>
</dbReference>
<organism evidence="7">
    <name type="scientific">Candidatus Methanosuratincola petrocarbonis</name>
    <name type="common">ex Vanwonterghem et al. 2016</name>
    <dbReference type="NCBI Taxonomy" id="1867261"/>
    <lineage>
        <taxon>Archaea</taxon>
        <taxon>Thermoproteota</taxon>
        <taxon>Methanosuratincolia</taxon>
        <taxon>Candidatus Methanomethylicales</taxon>
        <taxon>Candidatus Methanomethylicaceae</taxon>
        <taxon>Candidatus Methanosuratincola (ex Vanwonterghem et al. 2016)</taxon>
    </lineage>
</organism>
<keyword evidence="3" id="KW-0521">NADP</keyword>
<dbReference type="InterPro" id="IPR002328">
    <property type="entry name" value="ADH_Zn_CS"/>
</dbReference>
<dbReference type="InterPro" id="IPR036291">
    <property type="entry name" value="NAD(P)-bd_dom_sf"/>
</dbReference>
<evidence type="ECO:0000256" key="3">
    <source>
        <dbReference type="ARBA" id="ARBA00022857"/>
    </source>
</evidence>